<dbReference type="Proteomes" id="UP000066737">
    <property type="component" value="Chromosome I"/>
</dbReference>
<evidence type="ECO:0000256" key="1">
    <source>
        <dbReference type="ARBA" id="ARBA00010688"/>
    </source>
</evidence>
<dbReference type="Gene3D" id="3.40.1190.20">
    <property type="match status" value="1"/>
</dbReference>
<dbReference type="Pfam" id="PF25270">
    <property type="entry name" value="Khk"/>
    <property type="match status" value="1"/>
</dbReference>
<proteinExistence type="inferred from homology"/>
<organism evidence="4 5">
    <name type="scientific">Halobacterium hubeiense</name>
    <dbReference type="NCBI Taxonomy" id="1407499"/>
    <lineage>
        <taxon>Archaea</taxon>
        <taxon>Methanobacteriati</taxon>
        <taxon>Methanobacteriota</taxon>
        <taxon>Stenosarchaea group</taxon>
        <taxon>Halobacteria</taxon>
        <taxon>Halobacteriales</taxon>
        <taxon>Halobacteriaceae</taxon>
        <taxon>Halobacterium</taxon>
    </lineage>
</organism>
<accession>A0A0U5H2Z7</accession>
<dbReference type="GO" id="GO:0016301">
    <property type="term" value="F:kinase activity"/>
    <property type="evidence" value="ECO:0007669"/>
    <property type="project" value="UniProtKB-KW"/>
</dbReference>
<dbReference type="PANTHER" id="PTHR10584">
    <property type="entry name" value="SUGAR KINASE"/>
    <property type="match status" value="1"/>
</dbReference>
<dbReference type="InterPro" id="IPR029056">
    <property type="entry name" value="Ribokinase-like"/>
</dbReference>
<reference evidence="5" key="1">
    <citation type="journal article" date="2016" name="Environ. Microbiol.">
        <title>The complete genome of a viable archaeum isolated from 123-million-year-old rock salt.</title>
        <authorList>
            <person name="Jaakkola S.T."/>
            <person name="Pfeiffer F."/>
            <person name="Ravantti J.J."/>
            <person name="Guo Q."/>
            <person name="Liu Y."/>
            <person name="Chen X."/>
            <person name="Ma H."/>
            <person name="Yang C."/>
            <person name="Oksanen H.M."/>
            <person name="Bamford D.H."/>
        </authorList>
    </citation>
    <scope>NUCLEOTIDE SEQUENCE</scope>
    <source>
        <strain evidence="5">JI20-1</strain>
    </source>
</reference>
<dbReference type="InterPro" id="IPR057621">
    <property type="entry name" value="Khk_prokaryotic"/>
</dbReference>
<keyword evidence="3" id="KW-0418">Kinase</keyword>
<evidence type="ECO:0000313" key="4">
    <source>
        <dbReference type="EMBL" id="CQH53187.1"/>
    </source>
</evidence>
<evidence type="ECO:0000256" key="2">
    <source>
        <dbReference type="ARBA" id="ARBA00022679"/>
    </source>
</evidence>
<gene>
    <name evidence="4" type="ORF">HHUB_1935</name>
</gene>
<keyword evidence="5" id="KW-1185">Reference proteome</keyword>
<dbReference type="STRING" id="1407499.HHUB_1935"/>
<dbReference type="KEGG" id="hhb:Hhub_1935"/>
<dbReference type="EMBL" id="LN831302">
    <property type="protein sequence ID" value="CQH53187.1"/>
    <property type="molecule type" value="Genomic_DNA"/>
</dbReference>
<sequence length="347" mass="36106">MAPDEPPDMDLAARLADAPSPTMTMLPDGSIDRRFGVLNRGHAPESREAFVRELSGGQRSFVTEHRGVEPGGQAVNAAIQGHELGADVALYGHLDHEVFGVLDADAHSMGAPASVNVYEFEDAAMMLTTESTDIRTWTYDDLVAAGGETALDADAVVWTNWSSLANSTDALRRAADRPGEGGVLVLDPGGVAVRTPAEREEFVDALGALAGRYSVVVSANDEELDSLASAVGVESGVTEQAERLRELAGVTGVVMHGDERAVAATPGGVVAAPNFETADVSRFTGAGDRFSAALGFARACEWDWGPSLRLANACASFYVGTGLTGDRAAIAEYAAEAATLSGGSHND</sequence>
<comment type="similarity">
    <text evidence="1">Belongs to the carbohydrate kinase PfkB family.</text>
</comment>
<evidence type="ECO:0000313" key="5">
    <source>
        <dbReference type="Proteomes" id="UP000066737"/>
    </source>
</evidence>
<dbReference type="PANTHER" id="PTHR10584:SF166">
    <property type="entry name" value="RIBOKINASE"/>
    <property type="match status" value="1"/>
</dbReference>
<evidence type="ECO:0000256" key="3">
    <source>
        <dbReference type="ARBA" id="ARBA00022777"/>
    </source>
</evidence>
<name>A0A0U5H2Z7_9EURY</name>
<protein>
    <submittedName>
        <fullName evidence="4">Uncharacterized protein</fullName>
    </submittedName>
</protein>
<dbReference type="SUPFAM" id="SSF53613">
    <property type="entry name" value="Ribokinase-like"/>
    <property type="match status" value="1"/>
</dbReference>
<dbReference type="AlphaFoldDB" id="A0A0U5H2Z7"/>
<keyword evidence="2" id="KW-0808">Transferase</keyword>